<protein>
    <recommendedName>
        <fullName evidence="3">F-box domain-containing protein</fullName>
    </recommendedName>
</protein>
<dbReference type="RefSeq" id="XP_047774640.1">
    <property type="nucleotide sequence ID" value="XM_047924864.1"/>
</dbReference>
<accession>A0ABQ8K4A0</accession>
<dbReference type="Proteomes" id="UP000814176">
    <property type="component" value="Unassembled WGS sequence"/>
</dbReference>
<keyword evidence="2" id="KW-1185">Reference proteome</keyword>
<evidence type="ECO:0000313" key="1">
    <source>
        <dbReference type="EMBL" id="KAH9831526.1"/>
    </source>
</evidence>
<comment type="caution">
    <text evidence="1">The sequence shown here is derived from an EMBL/GenBank/DDBJ whole genome shotgun (WGS) entry which is preliminary data.</text>
</comment>
<dbReference type="InterPro" id="IPR032675">
    <property type="entry name" value="LRR_dom_sf"/>
</dbReference>
<reference evidence="1 2" key="1">
    <citation type="journal article" date="2021" name="Environ. Microbiol.">
        <title>Gene family expansions and transcriptome signatures uncover fungal adaptations to wood decay.</title>
        <authorList>
            <person name="Hage H."/>
            <person name="Miyauchi S."/>
            <person name="Viragh M."/>
            <person name="Drula E."/>
            <person name="Min B."/>
            <person name="Chaduli D."/>
            <person name="Navarro D."/>
            <person name="Favel A."/>
            <person name="Norest M."/>
            <person name="Lesage-Meessen L."/>
            <person name="Balint B."/>
            <person name="Merenyi Z."/>
            <person name="de Eugenio L."/>
            <person name="Morin E."/>
            <person name="Martinez A.T."/>
            <person name="Baldrian P."/>
            <person name="Stursova M."/>
            <person name="Martinez M.J."/>
            <person name="Novotny C."/>
            <person name="Magnuson J.K."/>
            <person name="Spatafora J.W."/>
            <person name="Maurice S."/>
            <person name="Pangilinan J."/>
            <person name="Andreopoulos W."/>
            <person name="LaButti K."/>
            <person name="Hundley H."/>
            <person name="Na H."/>
            <person name="Kuo A."/>
            <person name="Barry K."/>
            <person name="Lipzen A."/>
            <person name="Henrissat B."/>
            <person name="Riley R."/>
            <person name="Ahrendt S."/>
            <person name="Nagy L.G."/>
            <person name="Grigoriev I.V."/>
            <person name="Martin F."/>
            <person name="Rosso M.N."/>
        </authorList>
    </citation>
    <scope>NUCLEOTIDE SEQUENCE [LARGE SCALE GENOMIC DNA]</scope>
    <source>
        <strain evidence="1 2">CIRM-BRFM 1785</strain>
    </source>
</reference>
<proteinExistence type="predicted"/>
<sequence>MTEGVDTLRRLNPDVLLSVFEHSLPERGLRSLSMACRWVREETMPALFRRCLVAVAEPLCAERFLPQRLWPYVCHLSLRDECPDVVAMNSTWNHQPQFTDDPLLCGIMDPEFLGTTLPAMPRLQSIHLGFLRSEVHGIGWDTLAAILSTPQLRSFTVAQFMFSPRQSSTMADFDSLAPLTTFRYEQRFLRTVLHQFPSQEAALGTVIGKSRHTLESLLLPSEIAPFRVLMTNQWPRLEELHLIGVLNLARDAHIPFVTLFAGMPRLRVLNLQLAVRKHFDQSLLQLWPQDREGQLPWPNLEDLVMSFPNLEDRVYSHLPRTLRRLTLRCTPHHSFDIYKRYHPPLKASEMLKLLSGVDVPHLTYILLEYCADVAEDDLLLYVVQRFPQLTSLELHRSTSREGNSMTITDVALRLASLPNLFVLRAYLEFGYPSRSFEKLQQIATVLARKVARPGLELWLLHHSGGNGAVWYPVRLVAEEGVDQEPRAEISHFDNGAVSAYPFNY</sequence>
<dbReference type="EMBL" id="JADCUA010000025">
    <property type="protein sequence ID" value="KAH9831526.1"/>
    <property type="molecule type" value="Genomic_DNA"/>
</dbReference>
<dbReference type="SUPFAM" id="SSF52047">
    <property type="entry name" value="RNI-like"/>
    <property type="match status" value="1"/>
</dbReference>
<evidence type="ECO:0000313" key="2">
    <source>
        <dbReference type="Proteomes" id="UP000814176"/>
    </source>
</evidence>
<dbReference type="Gene3D" id="3.80.10.10">
    <property type="entry name" value="Ribonuclease Inhibitor"/>
    <property type="match status" value="1"/>
</dbReference>
<name>A0ABQ8K4A0_9APHY</name>
<gene>
    <name evidence="1" type="ORF">C8Q71DRAFT_780993</name>
</gene>
<dbReference type="GeneID" id="72005596"/>
<organism evidence="1 2">
    <name type="scientific">Rhodofomes roseus</name>
    <dbReference type="NCBI Taxonomy" id="34475"/>
    <lineage>
        <taxon>Eukaryota</taxon>
        <taxon>Fungi</taxon>
        <taxon>Dikarya</taxon>
        <taxon>Basidiomycota</taxon>
        <taxon>Agaricomycotina</taxon>
        <taxon>Agaricomycetes</taxon>
        <taxon>Polyporales</taxon>
        <taxon>Rhodofomes</taxon>
    </lineage>
</organism>
<evidence type="ECO:0008006" key="3">
    <source>
        <dbReference type="Google" id="ProtNLM"/>
    </source>
</evidence>